<dbReference type="AlphaFoldDB" id="A0AAQ3X5G1"/>
<feature type="compositionally biased region" description="Basic and acidic residues" evidence="1">
    <location>
        <begin position="112"/>
        <end position="122"/>
    </location>
</feature>
<feature type="compositionally biased region" description="Basic and acidic residues" evidence="1">
    <location>
        <begin position="82"/>
        <end position="103"/>
    </location>
</feature>
<evidence type="ECO:0000313" key="2">
    <source>
        <dbReference type="EMBL" id="WVZ85195.1"/>
    </source>
</evidence>
<keyword evidence="3" id="KW-1185">Reference proteome</keyword>
<feature type="compositionally biased region" description="Polar residues" evidence="1">
    <location>
        <begin position="69"/>
        <end position="81"/>
    </location>
</feature>
<evidence type="ECO:0000256" key="1">
    <source>
        <dbReference type="SAM" id="MobiDB-lite"/>
    </source>
</evidence>
<feature type="region of interest" description="Disordered" evidence="1">
    <location>
        <begin position="62"/>
        <end position="122"/>
    </location>
</feature>
<dbReference type="Proteomes" id="UP001341281">
    <property type="component" value="Chromosome 07"/>
</dbReference>
<proteinExistence type="predicted"/>
<sequence>MVRWVGSDGKIQVIMGLNIKRHPVRRVGEKERAVCCYFVTWNFASLTQVIVLNQPSVRKLLSMKPKKPTSPTAEGPTGSTGDDSRRPVSDHEQHLPPERREASDSSIVQVKDQSDKKSEKDS</sequence>
<evidence type="ECO:0000313" key="3">
    <source>
        <dbReference type="Proteomes" id="UP001341281"/>
    </source>
</evidence>
<protein>
    <submittedName>
        <fullName evidence="2">Uncharacterized protein</fullName>
    </submittedName>
</protein>
<organism evidence="2 3">
    <name type="scientific">Paspalum notatum var. saurae</name>
    <dbReference type="NCBI Taxonomy" id="547442"/>
    <lineage>
        <taxon>Eukaryota</taxon>
        <taxon>Viridiplantae</taxon>
        <taxon>Streptophyta</taxon>
        <taxon>Embryophyta</taxon>
        <taxon>Tracheophyta</taxon>
        <taxon>Spermatophyta</taxon>
        <taxon>Magnoliopsida</taxon>
        <taxon>Liliopsida</taxon>
        <taxon>Poales</taxon>
        <taxon>Poaceae</taxon>
        <taxon>PACMAD clade</taxon>
        <taxon>Panicoideae</taxon>
        <taxon>Andropogonodae</taxon>
        <taxon>Paspaleae</taxon>
        <taxon>Paspalinae</taxon>
        <taxon>Paspalum</taxon>
    </lineage>
</organism>
<name>A0AAQ3X5G1_PASNO</name>
<gene>
    <name evidence="2" type="ORF">U9M48_032145</name>
</gene>
<dbReference type="EMBL" id="CP144751">
    <property type="protein sequence ID" value="WVZ85195.1"/>
    <property type="molecule type" value="Genomic_DNA"/>
</dbReference>
<accession>A0AAQ3X5G1</accession>
<reference evidence="2 3" key="1">
    <citation type="submission" date="2024-02" db="EMBL/GenBank/DDBJ databases">
        <title>High-quality chromosome-scale genome assembly of Pensacola bahiagrass (Paspalum notatum Flugge var. saurae).</title>
        <authorList>
            <person name="Vega J.M."/>
            <person name="Podio M."/>
            <person name="Orjuela J."/>
            <person name="Siena L.A."/>
            <person name="Pessino S.C."/>
            <person name="Combes M.C."/>
            <person name="Mariac C."/>
            <person name="Albertini E."/>
            <person name="Pupilli F."/>
            <person name="Ortiz J.P.A."/>
            <person name="Leblanc O."/>
        </authorList>
    </citation>
    <scope>NUCLEOTIDE SEQUENCE [LARGE SCALE GENOMIC DNA]</scope>
    <source>
        <strain evidence="2">R1</strain>
        <tissue evidence="2">Leaf</tissue>
    </source>
</reference>